<dbReference type="Proteomes" id="UP000253729">
    <property type="component" value="Unassembled WGS sequence"/>
</dbReference>
<dbReference type="AlphaFoldDB" id="A0A3F3PTJ7"/>
<name>A0A3F3PTJ7_9EURO</name>
<proteinExistence type="predicted"/>
<reference evidence="1 2" key="1">
    <citation type="submission" date="2018-07" db="EMBL/GenBank/DDBJ databases">
        <title>The genomes of Aspergillus section Nigri reveals drivers in fungal speciation.</title>
        <authorList>
            <consortium name="DOE Joint Genome Institute"/>
            <person name="Vesth T.C."/>
            <person name="Nybo J."/>
            <person name="Theobald S."/>
            <person name="Brandl J."/>
            <person name="Frisvad J.C."/>
            <person name="Nielsen K.F."/>
            <person name="Lyhne E.K."/>
            <person name="Kogle M.E."/>
            <person name="Kuo A."/>
            <person name="Riley R."/>
            <person name="Clum A."/>
            <person name="Nolan M."/>
            <person name="Lipzen A."/>
            <person name="Salamov A."/>
            <person name="Henrissat B."/>
            <person name="Wiebenga A."/>
            <person name="De vries R.P."/>
            <person name="Grigoriev I.V."/>
            <person name="Mortensen U.H."/>
            <person name="Andersen M.R."/>
            <person name="Baker S.E."/>
        </authorList>
    </citation>
    <scope>NUCLEOTIDE SEQUENCE [LARGE SCALE GENOMIC DNA]</scope>
    <source>
        <strain evidence="1 2">CBS 139.54b</strain>
    </source>
</reference>
<accession>A0A3F3PTJ7</accession>
<sequence>MQHLSGGLRQSANYVPQLTRQNHLLGISLLKAVLRRAQGMLHSILSLLNTFEAPCSHRYCRRCTTNQSKLPLLKARFPLLAAAACRILWFCYLDFKRDSWR</sequence>
<protein>
    <submittedName>
        <fullName evidence="1">Uncharacterized protein</fullName>
    </submittedName>
</protein>
<dbReference type="RefSeq" id="XP_026622648.1">
    <property type="nucleotide sequence ID" value="XM_026767515.1"/>
</dbReference>
<organism evidence="1 2">
    <name type="scientific">Aspergillus welwitschiae</name>
    <dbReference type="NCBI Taxonomy" id="1341132"/>
    <lineage>
        <taxon>Eukaryota</taxon>
        <taxon>Fungi</taxon>
        <taxon>Dikarya</taxon>
        <taxon>Ascomycota</taxon>
        <taxon>Pezizomycotina</taxon>
        <taxon>Eurotiomycetes</taxon>
        <taxon>Eurotiomycetidae</taxon>
        <taxon>Eurotiales</taxon>
        <taxon>Aspergillaceae</taxon>
        <taxon>Aspergillus</taxon>
        <taxon>Aspergillus subgen. Circumdati</taxon>
    </lineage>
</organism>
<keyword evidence="2" id="KW-1185">Reference proteome</keyword>
<dbReference type="EMBL" id="KZ852066">
    <property type="protein sequence ID" value="RDH29626.1"/>
    <property type="molecule type" value="Genomic_DNA"/>
</dbReference>
<evidence type="ECO:0000313" key="1">
    <source>
        <dbReference type="EMBL" id="RDH29626.1"/>
    </source>
</evidence>
<gene>
    <name evidence="1" type="ORF">BDQ94DRAFT_150119</name>
</gene>
<evidence type="ECO:0000313" key="2">
    <source>
        <dbReference type="Proteomes" id="UP000253729"/>
    </source>
</evidence>
<dbReference type="GeneID" id="38135871"/>